<dbReference type="RefSeq" id="WP_138117847.1">
    <property type="nucleotide sequence ID" value="NZ_VBWN01000003.1"/>
</dbReference>
<keyword evidence="1" id="KW-0472">Membrane</keyword>
<evidence type="ECO:0000256" key="1">
    <source>
        <dbReference type="SAM" id="Phobius"/>
    </source>
</evidence>
<gene>
    <name evidence="2" type="ORF">FEI14_05930</name>
</gene>
<organism evidence="2 3">
    <name type="scientific">Lacticaseibacillus zeae</name>
    <name type="common">Lactobacillus zeae</name>
    <dbReference type="NCBI Taxonomy" id="57037"/>
    <lineage>
        <taxon>Bacteria</taxon>
        <taxon>Bacillati</taxon>
        <taxon>Bacillota</taxon>
        <taxon>Bacilli</taxon>
        <taxon>Lactobacillales</taxon>
        <taxon>Lactobacillaceae</taxon>
        <taxon>Lacticaseibacillus</taxon>
    </lineage>
</organism>
<reference evidence="2 3" key="1">
    <citation type="submission" date="2019-05" db="EMBL/GenBank/DDBJ databases">
        <title>Genome-based reclassification of Lactobacillus casei as Lactobacillus casei subsp. casei. subsp.nov., description of Lactobacillus casei subsp. zeae subsp. nov., and emended description of Lactobacillus casei.</title>
        <authorList>
            <person name="Huang C.-H."/>
        </authorList>
    </citation>
    <scope>NUCLEOTIDE SEQUENCE [LARGE SCALE GENOMIC DNA]</scope>
    <source>
        <strain evidence="2 3">CRBIP24.58</strain>
    </source>
</reference>
<evidence type="ECO:0000313" key="2">
    <source>
        <dbReference type="EMBL" id="TLF42429.1"/>
    </source>
</evidence>
<name>A0A5R8M2K1_LACZE</name>
<accession>A0A5R8M2K1</accession>
<feature type="transmembrane region" description="Helical" evidence="1">
    <location>
        <begin position="12"/>
        <end position="45"/>
    </location>
</feature>
<protein>
    <submittedName>
        <fullName evidence="2">Uncharacterized protein</fullName>
    </submittedName>
</protein>
<evidence type="ECO:0000313" key="3">
    <source>
        <dbReference type="Proteomes" id="UP000307781"/>
    </source>
</evidence>
<sequence>MMGKSQNFNKALWTFASFAAFGIFVLAITTKIYWLNVFVIVLGLLIKNKGYSVLFSENEKKRAAIKADLIKSHVIKSRKHTKKEINL</sequence>
<dbReference type="AlphaFoldDB" id="A0A5R8M2K1"/>
<proteinExistence type="predicted"/>
<dbReference type="EMBL" id="VBWN01000003">
    <property type="protein sequence ID" value="TLF42429.1"/>
    <property type="molecule type" value="Genomic_DNA"/>
</dbReference>
<comment type="caution">
    <text evidence="2">The sequence shown here is derived from an EMBL/GenBank/DDBJ whole genome shotgun (WGS) entry which is preliminary data.</text>
</comment>
<keyword evidence="1" id="KW-0812">Transmembrane</keyword>
<dbReference type="Proteomes" id="UP000307781">
    <property type="component" value="Unassembled WGS sequence"/>
</dbReference>
<keyword evidence="1" id="KW-1133">Transmembrane helix</keyword>